<sequence length="319" mass="35990">MWSLPFPMPWPCGCDVDGESKNELIDDLRTIHELLHDTMFSTSYYQVPPPEKLLQSIRASYGKNDKALFLKKVYDKVSLKLEEREVDVEKLKVVTMIAAGGAPYEAYGLGCRSDEEVEACATSQVTLALEHGFIIDIIPLHFKDFRKHIVSFNVAVAALIFQRLKHQQEMRPGFRTNAILFACKGTLGAALSCYAYSKLGCNESKIGLIGFGTDLSQGFDDIPISSLSRFSILVLNSEDTAVGNDGRTRVEKLLKSLEMTNPVEIYARTKVYDIGKRLDEFGGKNPDHSWYNYMFFNESAMRIRNDVFDEISELLEHTS</sequence>
<organism evidence="1">
    <name type="scientific">Aplanochytrium stocchinoi</name>
    <dbReference type="NCBI Taxonomy" id="215587"/>
    <lineage>
        <taxon>Eukaryota</taxon>
        <taxon>Sar</taxon>
        <taxon>Stramenopiles</taxon>
        <taxon>Bigyra</taxon>
        <taxon>Labyrinthulomycetes</taxon>
        <taxon>Thraustochytrida</taxon>
        <taxon>Thraustochytriidae</taxon>
        <taxon>Aplanochytrium</taxon>
    </lineage>
</organism>
<accession>A0A7S3PG41</accession>
<proteinExistence type="predicted"/>
<gene>
    <name evidence="1" type="ORF">ASTO00021_LOCUS3436</name>
</gene>
<name>A0A7S3PG41_9STRA</name>
<reference evidence="1" key="1">
    <citation type="submission" date="2021-01" db="EMBL/GenBank/DDBJ databases">
        <authorList>
            <person name="Corre E."/>
            <person name="Pelletier E."/>
            <person name="Niang G."/>
            <person name="Scheremetjew M."/>
            <person name="Finn R."/>
            <person name="Kale V."/>
            <person name="Holt S."/>
            <person name="Cochrane G."/>
            <person name="Meng A."/>
            <person name="Brown T."/>
            <person name="Cohen L."/>
        </authorList>
    </citation>
    <scope>NUCLEOTIDE SEQUENCE</scope>
    <source>
        <strain evidence="1">GSBS06</strain>
    </source>
</reference>
<protein>
    <submittedName>
        <fullName evidence="1">Uncharacterized protein</fullName>
    </submittedName>
</protein>
<dbReference type="EMBL" id="HBIN01004827">
    <property type="protein sequence ID" value="CAE0433118.1"/>
    <property type="molecule type" value="Transcribed_RNA"/>
</dbReference>
<dbReference type="AlphaFoldDB" id="A0A7S3PG41"/>
<evidence type="ECO:0000313" key="1">
    <source>
        <dbReference type="EMBL" id="CAE0433118.1"/>
    </source>
</evidence>